<protein>
    <submittedName>
        <fullName evidence="2">Uncharacterized protein</fullName>
    </submittedName>
</protein>
<evidence type="ECO:0000256" key="1">
    <source>
        <dbReference type="SAM" id="Phobius"/>
    </source>
</evidence>
<dbReference type="EMBL" id="GGEC01091251">
    <property type="protein sequence ID" value="MBX71735.1"/>
    <property type="molecule type" value="Transcribed_RNA"/>
</dbReference>
<feature type="transmembrane region" description="Helical" evidence="1">
    <location>
        <begin position="28"/>
        <end position="51"/>
    </location>
</feature>
<evidence type="ECO:0000313" key="2">
    <source>
        <dbReference type="EMBL" id="MBX71735.1"/>
    </source>
</evidence>
<keyword evidence="1" id="KW-0472">Membrane</keyword>
<organism evidence="2">
    <name type="scientific">Rhizophora mucronata</name>
    <name type="common">Asiatic mangrove</name>
    <dbReference type="NCBI Taxonomy" id="61149"/>
    <lineage>
        <taxon>Eukaryota</taxon>
        <taxon>Viridiplantae</taxon>
        <taxon>Streptophyta</taxon>
        <taxon>Embryophyta</taxon>
        <taxon>Tracheophyta</taxon>
        <taxon>Spermatophyta</taxon>
        <taxon>Magnoliopsida</taxon>
        <taxon>eudicotyledons</taxon>
        <taxon>Gunneridae</taxon>
        <taxon>Pentapetalae</taxon>
        <taxon>rosids</taxon>
        <taxon>fabids</taxon>
        <taxon>Malpighiales</taxon>
        <taxon>Rhizophoraceae</taxon>
        <taxon>Rhizophora</taxon>
    </lineage>
</organism>
<proteinExistence type="predicted"/>
<reference evidence="2" key="1">
    <citation type="submission" date="2018-02" db="EMBL/GenBank/DDBJ databases">
        <title>Rhizophora mucronata_Transcriptome.</title>
        <authorList>
            <person name="Meera S.P."/>
            <person name="Sreeshan A."/>
            <person name="Augustine A."/>
        </authorList>
    </citation>
    <scope>NUCLEOTIDE SEQUENCE</scope>
    <source>
        <tissue evidence="2">Leaf</tissue>
    </source>
</reference>
<sequence>MEEERKRETRARLIDKQQSMRSRTDKHISVQSLFCMVNLYGRSFFFFFAFYKMDKSSYDIK</sequence>
<keyword evidence="1" id="KW-1133">Transmembrane helix</keyword>
<name>A0A2P2QXR5_RHIMU</name>
<keyword evidence="1" id="KW-0812">Transmembrane</keyword>
<dbReference type="AlphaFoldDB" id="A0A2P2QXR5"/>
<accession>A0A2P2QXR5</accession>